<comment type="caution">
    <text evidence="1">The sequence shown here is derived from an EMBL/GenBank/DDBJ whole genome shotgun (WGS) entry which is preliminary data.</text>
</comment>
<name>A0A1F7F8Z6_UNCRA</name>
<sequence>MGFYQSCNRKAPLLLLALFPVIFLTSCVTVRNITEKSIMRSNPQLSSIETANAVPRKSILLSGTVLRYTGTLRPIVVHDSSATISSPYLFITDSAFIDNTSIMYQSTTVINGSIAYSLSNYLLLGSTIAASAGTLADVPKSFQQYLTRDTKEVSIFFRFNTYSKPWSFSWRPELLIGNVTGENFYKVDSLMDSTHIDFEFRSLTNTITLRYQINKGIGFFWGVNFISRPYAVTNRSLITESFITPYVGADLRLSRELTLSLCVSKPTASILENYTFPMQLGAKIEWQWFFRRNQEATP</sequence>
<dbReference type="EMBL" id="MFYX01000097">
    <property type="protein sequence ID" value="OGK03125.1"/>
    <property type="molecule type" value="Genomic_DNA"/>
</dbReference>
<gene>
    <name evidence="1" type="ORF">A2519_06945</name>
</gene>
<dbReference type="AlphaFoldDB" id="A0A1F7F8Z6"/>
<protein>
    <submittedName>
        <fullName evidence="1">Uncharacterized protein</fullName>
    </submittedName>
</protein>
<organism evidence="1 2">
    <name type="scientific">Candidatus Raymondbacteria bacterium RIFOXYD12_FULL_49_13</name>
    <dbReference type="NCBI Taxonomy" id="1817890"/>
    <lineage>
        <taxon>Bacteria</taxon>
        <taxon>Raymondiibacteriota</taxon>
    </lineage>
</organism>
<proteinExistence type="predicted"/>
<accession>A0A1F7F8Z6</accession>
<evidence type="ECO:0000313" key="2">
    <source>
        <dbReference type="Proteomes" id="UP000179243"/>
    </source>
</evidence>
<reference evidence="1 2" key="1">
    <citation type="journal article" date="2016" name="Nat. Commun.">
        <title>Thousands of microbial genomes shed light on interconnected biogeochemical processes in an aquifer system.</title>
        <authorList>
            <person name="Anantharaman K."/>
            <person name="Brown C.T."/>
            <person name="Hug L.A."/>
            <person name="Sharon I."/>
            <person name="Castelle C.J."/>
            <person name="Probst A.J."/>
            <person name="Thomas B.C."/>
            <person name="Singh A."/>
            <person name="Wilkins M.J."/>
            <person name="Karaoz U."/>
            <person name="Brodie E.L."/>
            <person name="Williams K.H."/>
            <person name="Hubbard S.S."/>
            <person name="Banfield J.F."/>
        </authorList>
    </citation>
    <scope>NUCLEOTIDE SEQUENCE [LARGE SCALE GENOMIC DNA]</scope>
</reference>
<dbReference type="Proteomes" id="UP000179243">
    <property type="component" value="Unassembled WGS sequence"/>
</dbReference>
<evidence type="ECO:0000313" key="1">
    <source>
        <dbReference type="EMBL" id="OGK03125.1"/>
    </source>
</evidence>